<dbReference type="GO" id="GO:0005634">
    <property type="term" value="C:nucleus"/>
    <property type="evidence" value="ECO:0007669"/>
    <property type="project" value="UniProtKB-SubCell"/>
</dbReference>
<comment type="cofactor">
    <cofactor evidence="1">
        <name>a divalent metal cation</name>
        <dbReference type="ChEBI" id="CHEBI:60240"/>
    </cofactor>
</comment>
<feature type="compositionally biased region" description="Basic residues" evidence="8">
    <location>
        <begin position="104"/>
        <end position="131"/>
    </location>
</feature>
<evidence type="ECO:0000313" key="10">
    <source>
        <dbReference type="EMBL" id="PVD31229.1"/>
    </source>
</evidence>
<dbReference type="Pfam" id="PF13359">
    <property type="entry name" value="DDE_Tnp_4"/>
    <property type="match status" value="1"/>
</dbReference>
<name>A0A2T7PCU9_POMCA</name>
<keyword evidence="6" id="KW-0378">Hydrolase</keyword>
<dbReference type="AlphaFoldDB" id="A0A2T7PCU9"/>
<proteinExistence type="inferred from homology"/>
<dbReference type="Proteomes" id="UP000245119">
    <property type="component" value="Linkage Group LG4"/>
</dbReference>
<dbReference type="EMBL" id="PZQS01000004">
    <property type="protein sequence ID" value="PVD31229.1"/>
    <property type="molecule type" value="Genomic_DNA"/>
</dbReference>
<comment type="similarity">
    <text evidence="3">Belongs to the HARBI1 family.</text>
</comment>
<evidence type="ECO:0000313" key="11">
    <source>
        <dbReference type="Proteomes" id="UP000245119"/>
    </source>
</evidence>
<protein>
    <recommendedName>
        <fullName evidence="9">DDE Tnp4 domain-containing protein</fullName>
    </recommendedName>
</protein>
<evidence type="ECO:0000256" key="4">
    <source>
        <dbReference type="ARBA" id="ARBA00022722"/>
    </source>
</evidence>
<keyword evidence="11" id="KW-1185">Reference proteome</keyword>
<dbReference type="GO" id="GO:0016787">
    <property type="term" value="F:hydrolase activity"/>
    <property type="evidence" value="ECO:0007669"/>
    <property type="project" value="UniProtKB-KW"/>
</dbReference>
<evidence type="ECO:0000256" key="5">
    <source>
        <dbReference type="ARBA" id="ARBA00022723"/>
    </source>
</evidence>
<reference evidence="10 11" key="1">
    <citation type="submission" date="2018-04" db="EMBL/GenBank/DDBJ databases">
        <title>The genome of golden apple snail Pomacea canaliculata provides insight into stress tolerance and invasive adaptation.</title>
        <authorList>
            <person name="Liu C."/>
            <person name="Liu B."/>
            <person name="Ren Y."/>
            <person name="Zhang Y."/>
            <person name="Wang H."/>
            <person name="Li S."/>
            <person name="Jiang F."/>
            <person name="Yin L."/>
            <person name="Zhang G."/>
            <person name="Qian W."/>
            <person name="Fan W."/>
        </authorList>
    </citation>
    <scope>NUCLEOTIDE SEQUENCE [LARGE SCALE GENOMIC DNA]</scope>
    <source>
        <strain evidence="10">SZHN2017</strain>
        <tissue evidence="10">Muscle</tissue>
    </source>
</reference>
<feature type="domain" description="DDE Tnp4" evidence="9">
    <location>
        <begin position="301"/>
        <end position="438"/>
    </location>
</feature>
<evidence type="ECO:0000256" key="7">
    <source>
        <dbReference type="ARBA" id="ARBA00023242"/>
    </source>
</evidence>
<sequence>MNREACSLLAETIGIILGEFADDPDNKTHRNQVYKEAEYLAKKSWIRSSVVGHIAIKYGALVNRRAVSKGGGKSARKRKVAELDENGQPVQKSRKKKSSAERQKKPRAQPKPKSKVWRRSKNPRKLKQLKKRTGEVEEGYFELGDLAQEDHDSDDAGLTDAQIMQKELEKIPYFRDPSFKSSFHMERSTFQELCEVVGFKVAGRTVSPYSKLMGVLWWLAGRESMKQLVKRFDWSIGTFHGAVHLFSTAIVEHLMPQTIHWPSTEEEVKRCLASFETNYNFQGVMGCLGACRLPLRLRSAKRGAPYRDPNGRPSILLQAVCDGTRRFLHVSAGWPGTTAEHAAFHESDLPGLLDKLPDYAQVLASRDYPVRNHVWIPFSQSAPMSDEMFYFNRLHAASMVALDRTTTLLKNTFQRLELLEMLPDKIPSVVLAACALMNFILEREEVIGEERFPVLSGSGFDGIPGSGASAGSAKKKKLVL</sequence>
<evidence type="ECO:0000256" key="3">
    <source>
        <dbReference type="ARBA" id="ARBA00006958"/>
    </source>
</evidence>
<dbReference type="InterPro" id="IPR045249">
    <property type="entry name" value="HARBI1-like"/>
</dbReference>
<evidence type="ECO:0000256" key="8">
    <source>
        <dbReference type="SAM" id="MobiDB-lite"/>
    </source>
</evidence>
<evidence type="ECO:0000256" key="2">
    <source>
        <dbReference type="ARBA" id="ARBA00004123"/>
    </source>
</evidence>
<evidence type="ECO:0000256" key="1">
    <source>
        <dbReference type="ARBA" id="ARBA00001968"/>
    </source>
</evidence>
<feature type="region of interest" description="Disordered" evidence="8">
    <location>
        <begin position="67"/>
        <end position="133"/>
    </location>
</feature>
<gene>
    <name evidence="10" type="ORF">C0Q70_06641</name>
</gene>
<dbReference type="GO" id="GO:0046872">
    <property type="term" value="F:metal ion binding"/>
    <property type="evidence" value="ECO:0007669"/>
    <property type="project" value="UniProtKB-KW"/>
</dbReference>
<keyword evidence="7" id="KW-0539">Nucleus</keyword>
<evidence type="ECO:0000259" key="9">
    <source>
        <dbReference type="Pfam" id="PF13359"/>
    </source>
</evidence>
<keyword evidence="4" id="KW-0540">Nuclease</keyword>
<dbReference type="OMA" id="HNICEHS"/>
<dbReference type="InterPro" id="IPR027806">
    <property type="entry name" value="HARBI1_dom"/>
</dbReference>
<dbReference type="PANTHER" id="PTHR22930">
    <property type="match status" value="1"/>
</dbReference>
<comment type="caution">
    <text evidence="10">The sequence shown here is derived from an EMBL/GenBank/DDBJ whole genome shotgun (WGS) entry which is preliminary data.</text>
</comment>
<accession>A0A2T7PCU9</accession>
<dbReference type="GO" id="GO:0004518">
    <property type="term" value="F:nuclease activity"/>
    <property type="evidence" value="ECO:0007669"/>
    <property type="project" value="UniProtKB-KW"/>
</dbReference>
<dbReference type="PANTHER" id="PTHR22930:SF85">
    <property type="entry name" value="GH03217P-RELATED"/>
    <property type="match status" value="1"/>
</dbReference>
<keyword evidence="5" id="KW-0479">Metal-binding</keyword>
<organism evidence="10 11">
    <name type="scientific">Pomacea canaliculata</name>
    <name type="common">Golden apple snail</name>
    <dbReference type="NCBI Taxonomy" id="400727"/>
    <lineage>
        <taxon>Eukaryota</taxon>
        <taxon>Metazoa</taxon>
        <taxon>Spiralia</taxon>
        <taxon>Lophotrochozoa</taxon>
        <taxon>Mollusca</taxon>
        <taxon>Gastropoda</taxon>
        <taxon>Caenogastropoda</taxon>
        <taxon>Architaenioglossa</taxon>
        <taxon>Ampullarioidea</taxon>
        <taxon>Ampullariidae</taxon>
        <taxon>Pomacea</taxon>
    </lineage>
</organism>
<comment type="subcellular location">
    <subcellularLocation>
        <location evidence="2">Nucleus</location>
    </subcellularLocation>
</comment>
<evidence type="ECO:0000256" key="6">
    <source>
        <dbReference type="ARBA" id="ARBA00022801"/>
    </source>
</evidence>
<dbReference type="OrthoDB" id="6509413at2759"/>